<name>A0AAV9J9I7_9PEZI</name>
<evidence type="ECO:0000256" key="1">
    <source>
        <dbReference type="SAM" id="MobiDB-lite"/>
    </source>
</evidence>
<evidence type="ECO:0000313" key="3">
    <source>
        <dbReference type="Proteomes" id="UP001324427"/>
    </source>
</evidence>
<dbReference type="Proteomes" id="UP001324427">
    <property type="component" value="Unassembled WGS sequence"/>
</dbReference>
<feature type="compositionally biased region" description="Basic and acidic residues" evidence="1">
    <location>
        <begin position="113"/>
        <end position="127"/>
    </location>
</feature>
<feature type="compositionally biased region" description="Low complexity" evidence="1">
    <location>
        <begin position="145"/>
        <end position="157"/>
    </location>
</feature>
<accession>A0AAV9J9I7</accession>
<feature type="compositionally biased region" description="Basic and acidic residues" evidence="1">
    <location>
        <begin position="617"/>
        <end position="634"/>
    </location>
</feature>
<feature type="region of interest" description="Disordered" evidence="1">
    <location>
        <begin position="106"/>
        <end position="157"/>
    </location>
</feature>
<sequence length="1045" mass="116119">MDHLFQTPTGSPEYACNIARVLDSTCTETQLRANLRGPLVKLTDVLDAQQSESPEKLKDVRGSLAEAWAQRVFGIVGECLSEMLIFDGNKLQISKDLGGVRFEVSMSSTSAHGQDDTPHGNNGERHPIASSSKVNAKPRGSEPNTTRSLSSSCSTIGSGDSGFDRKTDLTIAHLLLDSNAHPLYDCHVDEVVDLTGIESNIDDYVKAPLMSLLDRLDAHQHLAPDSLRRAEATVVDSWSERVGLRLSEVLAATGHFQKESRRRLICWRQSGPSLEATADAETSVQDIPPGEDSVSDSPYGDARSSHSAGGEGAFERDQSPEVHSNKKRQAPAKDGTASKRVLRRRKHEPLIARAIVRRGRPAGTGTFEFRRPTADNEWWSVSASHYGQAARKEKYRYSNVGQAQEMGAPRVPACARKATNPTTSDMASVAFAGSAERQSGVRKRSSSSEVAERRGRQKLEHHGGTRSHESTHHDKDALDPATDLALDHLLFDREAHPLYQRNVDQVLDSFCSEAALQPYLHMPLATFMRHMGERESDTMQKWGAVRQRLLAGWAERVLKTIGDSLCDVMDMAGDGTHVFMELDKARVELKVIPVVEVADSESGESGMEDEWGQMEEVDGRDSAVDCTQDRDERATGSISEEGEDDDLAVPSADWEIGTTQGSRDYLGYNLTAALEQLSGHTTDTGLFEDDDRYLGFGARAAMAIVGLHRYEQYGQPIADPQNAMLRHFPRARQLYQHHFISRLLPFSMHSALQYANIEAREEWDGLDNAAQQPWILRHELLLAGDQAMLYLETSLSVPHEAIHPVAAEAQVQSLCGLRIFYHKVVDAPETVLMLQVPHLRKCTSPKGEPRWPRLEEIRECVCGSLLNRDRVADFDIKAFTHRNWVVEFHSADGAQRAAGTVVYIRDTSSVLWPFTPRRSQVFVCKNVPQNLNLDRALIDLLRALPDRRFHLRRSPTYSPRKITYLVLMLEVPADIEKFQLALLTHDNDKDRWVAVFNCWQGGGNCAICGGNHSLHQCHVCGPVQPTGDRDPRLMIAPPVIATIAH</sequence>
<proteinExistence type="predicted"/>
<feature type="compositionally biased region" description="Acidic residues" evidence="1">
    <location>
        <begin position="600"/>
        <end position="616"/>
    </location>
</feature>
<comment type="caution">
    <text evidence="2">The sequence shown here is derived from an EMBL/GenBank/DDBJ whole genome shotgun (WGS) entry which is preliminary data.</text>
</comment>
<feature type="compositionally biased region" description="Basic and acidic residues" evidence="1">
    <location>
        <begin position="450"/>
        <end position="477"/>
    </location>
</feature>
<feature type="region of interest" description="Disordered" evidence="1">
    <location>
        <begin position="600"/>
        <end position="646"/>
    </location>
</feature>
<keyword evidence="3" id="KW-1185">Reference proteome</keyword>
<dbReference type="EMBL" id="JAVFHQ010000051">
    <property type="protein sequence ID" value="KAK4541545.1"/>
    <property type="molecule type" value="Genomic_DNA"/>
</dbReference>
<dbReference type="AlphaFoldDB" id="A0AAV9J9I7"/>
<feature type="region of interest" description="Disordered" evidence="1">
    <location>
        <begin position="433"/>
        <end position="477"/>
    </location>
</feature>
<protein>
    <submittedName>
        <fullName evidence="2">Uncharacterized protein</fullName>
    </submittedName>
</protein>
<reference evidence="2 3" key="1">
    <citation type="submission" date="2021-11" db="EMBL/GenBank/DDBJ databases">
        <title>Black yeast isolated from Biological Soil Crust.</title>
        <authorList>
            <person name="Kurbessoian T."/>
        </authorList>
    </citation>
    <scope>NUCLEOTIDE SEQUENCE [LARGE SCALE GENOMIC DNA]</scope>
    <source>
        <strain evidence="2 3">CCFEE 5522</strain>
    </source>
</reference>
<feature type="compositionally biased region" description="Basic and acidic residues" evidence="1">
    <location>
        <begin position="313"/>
        <end position="324"/>
    </location>
</feature>
<organism evidence="2 3">
    <name type="scientific">Oleoguttula mirabilis</name>
    <dbReference type="NCBI Taxonomy" id="1507867"/>
    <lineage>
        <taxon>Eukaryota</taxon>
        <taxon>Fungi</taxon>
        <taxon>Dikarya</taxon>
        <taxon>Ascomycota</taxon>
        <taxon>Pezizomycotina</taxon>
        <taxon>Dothideomycetes</taxon>
        <taxon>Dothideomycetidae</taxon>
        <taxon>Mycosphaerellales</taxon>
        <taxon>Teratosphaeriaceae</taxon>
        <taxon>Oleoguttula</taxon>
    </lineage>
</organism>
<gene>
    <name evidence="2" type="ORF">LTR36_007842</name>
</gene>
<feature type="region of interest" description="Disordered" evidence="1">
    <location>
        <begin position="275"/>
        <end position="348"/>
    </location>
</feature>
<evidence type="ECO:0000313" key="2">
    <source>
        <dbReference type="EMBL" id="KAK4541545.1"/>
    </source>
</evidence>